<reference evidence="1" key="1">
    <citation type="submission" date="2019-10" db="EMBL/GenBank/DDBJ databases">
        <title>Draft genome sequece of Microseira wollei NIES-4236.</title>
        <authorList>
            <person name="Yamaguchi H."/>
            <person name="Suzuki S."/>
            <person name="Kawachi M."/>
        </authorList>
    </citation>
    <scope>NUCLEOTIDE SEQUENCE</scope>
    <source>
        <strain evidence="1">NIES-4236</strain>
    </source>
</reference>
<evidence type="ECO:0000313" key="1">
    <source>
        <dbReference type="EMBL" id="GET43769.1"/>
    </source>
</evidence>
<proteinExistence type="predicted"/>
<dbReference type="AlphaFoldDB" id="A0AAV3XS37"/>
<accession>A0AAV3XS37</accession>
<organism evidence="1 2">
    <name type="scientific">Microseira wollei NIES-4236</name>
    <dbReference type="NCBI Taxonomy" id="2530354"/>
    <lineage>
        <taxon>Bacteria</taxon>
        <taxon>Bacillati</taxon>
        <taxon>Cyanobacteriota</taxon>
        <taxon>Cyanophyceae</taxon>
        <taxon>Oscillatoriophycideae</taxon>
        <taxon>Aerosakkonematales</taxon>
        <taxon>Aerosakkonemataceae</taxon>
        <taxon>Microseira</taxon>
    </lineage>
</organism>
<comment type="caution">
    <text evidence="1">The sequence shown here is derived from an EMBL/GenBank/DDBJ whole genome shotgun (WGS) entry which is preliminary data.</text>
</comment>
<sequence>MLLVNSARGLTLLKRRFCLSATPFPAGEALLEVRFCEFTDGKFLAGQPGKLQILAARAF</sequence>
<keyword evidence="2" id="KW-1185">Reference proteome</keyword>
<dbReference type="EMBL" id="BLAY01000251">
    <property type="protein sequence ID" value="GET43769.1"/>
    <property type="molecule type" value="Genomic_DNA"/>
</dbReference>
<evidence type="ECO:0000313" key="2">
    <source>
        <dbReference type="Proteomes" id="UP001050975"/>
    </source>
</evidence>
<gene>
    <name evidence="1" type="ORF">MiSe_85940</name>
</gene>
<name>A0AAV3XS37_9CYAN</name>
<protein>
    <submittedName>
        <fullName evidence="1">Uncharacterized protein</fullName>
    </submittedName>
</protein>
<dbReference type="Proteomes" id="UP001050975">
    <property type="component" value="Unassembled WGS sequence"/>
</dbReference>